<dbReference type="GO" id="GO:0005654">
    <property type="term" value="C:nucleoplasm"/>
    <property type="evidence" value="ECO:0007669"/>
    <property type="project" value="UniProtKB-ARBA"/>
</dbReference>
<feature type="transmembrane region" description="Helical" evidence="13">
    <location>
        <begin position="415"/>
        <end position="436"/>
    </location>
</feature>
<evidence type="ECO:0000256" key="9">
    <source>
        <dbReference type="ARBA" id="ARBA00023040"/>
    </source>
</evidence>
<comment type="function">
    <text evidence="2">Putative odorant or sperm cell receptor.</text>
</comment>
<dbReference type="GO" id="GO:0005886">
    <property type="term" value="C:plasma membrane"/>
    <property type="evidence" value="ECO:0007669"/>
    <property type="project" value="UniProtKB-SubCell"/>
</dbReference>
<keyword evidence="4" id="KW-1003">Cell membrane</keyword>
<dbReference type="Gene3D" id="1.20.1070.10">
    <property type="entry name" value="Rhodopsin 7-helix transmembrane proteins"/>
    <property type="match status" value="2"/>
</dbReference>
<gene>
    <name evidence="15" type="ORF">QTO34_005328</name>
</gene>
<dbReference type="CDD" id="cd15430">
    <property type="entry name" value="7tmA_OR13-like"/>
    <property type="match status" value="2"/>
</dbReference>
<dbReference type="InterPro" id="IPR000276">
    <property type="entry name" value="GPCR_Rhodpsn"/>
</dbReference>
<keyword evidence="11 12" id="KW-0807">Transducer</keyword>
<feature type="domain" description="G-protein coupled receptors family 1 profile" evidence="14">
    <location>
        <begin position="122"/>
        <end position="377"/>
    </location>
</feature>
<evidence type="ECO:0000256" key="3">
    <source>
        <dbReference type="ARBA" id="ARBA00004651"/>
    </source>
</evidence>
<keyword evidence="10 13" id="KW-0472">Membrane</keyword>
<dbReference type="GO" id="GO:0004930">
    <property type="term" value="F:G protein-coupled receptor activity"/>
    <property type="evidence" value="ECO:0007669"/>
    <property type="project" value="UniProtKB-KW"/>
</dbReference>
<keyword evidence="12" id="KW-0675">Receptor</keyword>
<comment type="function">
    <text evidence="1">Odorant receptor.</text>
</comment>
<dbReference type="FunFam" id="1.20.1070.10:FF:000501">
    <property type="entry name" value="Olfactory receptor"/>
    <property type="match status" value="2"/>
</dbReference>
<evidence type="ECO:0000256" key="13">
    <source>
        <dbReference type="SAM" id="Phobius"/>
    </source>
</evidence>
<evidence type="ECO:0000256" key="1">
    <source>
        <dbReference type="ARBA" id="ARBA00002936"/>
    </source>
</evidence>
<name>A0AA40HN72_CNENI</name>
<evidence type="ECO:0000256" key="10">
    <source>
        <dbReference type="ARBA" id="ARBA00023136"/>
    </source>
</evidence>
<feature type="transmembrane region" description="Helical" evidence="13">
    <location>
        <begin position="141"/>
        <end position="163"/>
    </location>
</feature>
<feature type="transmembrane region" description="Helical" evidence="13">
    <location>
        <begin position="108"/>
        <end position="129"/>
    </location>
</feature>
<feature type="transmembrane region" description="Helical" evidence="13">
    <location>
        <begin position="175"/>
        <end position="201"/>
    </location>
</feature>
<evidence type="ECO:0000256" key="11">
    <source>
        <dbReference type="ARBA" id="ARBA00023224"/>
    </source>
</evidence>
<evidence type="ECO:0000256" key="4">
    <source>
        <dbReference type="ARBA" id="ARBA00022475"/>
    </source>
</evidence>
<comment type="similarity">
    <text evidence="12">Belongs to the G-protein coupled receptor 1 family.</text>
</comment>
<evidence type="ECO:0000256" key="5">
    <source>
        <dbReference type="ARBA" id="ARBA00022606"/>
    </source>
</evidence>
<feature type="transmembrane region" description="Helical" evidence="13">
    <location>
        <begin position="360"/>
        <end position="379"/>
    </location>
</feature>
<dbReference type="Proteomes" id="UP001177744">
    <property type="component" value="Unassembled WGS sequence"/>
</dbReference>
<feature type="transmembrane region" description="Helical" evidence="13">
    <location>
        <begin position="221"/>
        <end position="245"/>
    </location>
</feature>
<reference evidence="15" key="1">
    <citation type="submission" date="2023-06" db="EMBL/GenBank/DDBJ databases">
        <title>Reference genome for the Northern bat (Eptesicus nilssonii), a most northern bat species.</title>
        <authorList>
            <person name="Laine V.N."/>
            <person name="Pulliainen A.T."/>
            <person name="Lilley T.M."/>
        </authorList>
    </citation>
    <scope>NUCLEOTIDE SEQUENCE</scope>
    <source>
        <strain evidence="15">BLF_Eptnil</strain>
        <tissue evidence="15">Kidney</tissue>
    </source>
</reference>
<accession>A0AA40HN72</accession>
<feature type="transmembrane region" description="Helical" evidence="13">
    <location>
        <begin position="626"/>
        <end position="647"/>
    </location>
</feature>
<dbReference type="PROSITE" id="PS50262">
    <property type="entry name" value="G_PROTEIN_RECEP_F1_2"/>
    <property type="match status" value="2"/>
</dbReference>
<feature type="transmembrane region" description="Helical" evidence="13">
    <location>
        <begin position="490"/>
        <end position="508"/>
    </location>
</feature>
<evidence type="ECO:0000256" key="12">
    <source>
        <dbReference type="RuleBase" id="RU000688"/>
    </source>
</evidence>
<evidence type="ECO:0000313" key="15">
    <source>
        <dbReference type="EMBL" id="KAK1334324.1"/>
    </source>
</evidence>
<dbReference type="EMBL" id="JAULJE010000015">
    <property type="protein sequence ID" value="KAK1334324.1"/>
    <property type="molecule type" value="Genomic_DNA"/>
</dbReference>
<evidence type="ECO:0000256" key="2">
    <source>
        <dbReference type="ARBA" id="ARBA00003929"/>
    </source>
</evidence>
<dbReference type="PROSITE" id="PS00237">
    <property type="entry name" value="G_PROTEIN_RECEP_F1_1"/>
    <property type="match status" value="2"/>
</dbReference>
<evidence type="ECO:0000256" key="6">
    <source>
        <dbReference type="ARBA" id="ARBA00022692"/>
    </source>
</evidence>
<proteinExistence type="inferred from homology"/>
<keyword evidence="8 13" id="KW-1133">Transmembrane helix</keyword>
<feature type="transmembrane region" description="Helical" evidence="13">
    <location>
        <begin position="667"/>
        <end position="686"/>
    </location>
</feature>
<evidence type="ECO:0000256" key="7">
    <source>
        <dbReference type="ARBA" id="ARBA00022725"/>
    </source>
</evidence>
<dbReference type="Pfam" id="PF13853">
    <property type="entry name" value="7tm_4"/>
    <property type="match status" value="2"/>
</dbReference>
<feature type="transmembrane region" description="Helical" evidence="13">
    <location>
        <begin position="285"/>
        <end position="307"/>
    </location>
</feature>
<dbReference type="InterPro" id="IPR000725">
    <property type="entry name" value="Olfact_rcpt"/>
</dbReference>
<dbReference type="InterPro" id="IPR017452">
    <property type="entry name" value="GPCR_Rhodpsn_7TM"/>
</dbReference>
<feature type="domain" description="G-protein coupled receptors family 1 profile" evidence="14">
    <location>
        <begin position="429"/>
        <end position="684"/>
    </location>
</feature>
<feature type="transmembrane region" description="Helical" evidence="13">
    <location>
        <begin position="448"/>
        <end position="470"/>
    </location>
</feature>
<sequence>MGCSRSIPSETAIPTAETDALLLCHVCAMKHCIVGPGAKTGHRAALLTVVKTRKPLTCPSIDDWVVKMESEEDHDFIIAPLLFRKPALAQMEEPEYNQGDQPKLEKTFFVLILLMYLVILLGNGVLILVTISDSHLHTPMYFFLGNLSFLDICYTTSSIPLVLDGFLTPRKTISFSACAVQMFLSFAMGATECVLLGMMAFDRYVAICNPLRYPMVMSKAAYVPMAVSSWLAGGVNSLVQISLAVQLPFCGDNVINHFTCEILAVLKLACADISINVISMGVANVIFLGVPVLFIFVSYIFILTTILRIPSAEGQRKAFSTCSSHLTVVVIFYGTILFMYAKPKSKDPLGEDKQDVSDKLISLFYGVLTPMLNPIIYSLRNKDRRPTMESANQTASVTEFILLGLSAHPKLVSTFFVLILLMYLVILLGNGVLILVTIFDSHLHTPMYFFLGNLSFLDICYTTSSVPLILDSFLTPRKTIPFSACAVQMFLSFAMGATECVLLGMMAFDRYVAICNPLRYPMVMSKAAYVPMAASSWAAGSAASIVQTSLAMRLPFCGNNIINHFTCEILAVLKLACADISTNVVSMGVTNVIFLGIPVLFIFVSYIFILTTILRIPSAEGRRKAFSTCSAHLTVVVVFYGTILFMYGKPKSKDPLGADKQDLSDKLISLFYGVVTPMLNPIIYSLRKRT</sequence>
<feature type="transmembrane region" description="Helical" evidence="13">
    <location>
        <begin position="592"/>
        <end position="614"/>
    </location>
</feature>
<keyword evidence="7" id="KW-0552">Olfaction</keyword>
<dbReference type="PRINTS" id="PR00237">
    <property type="entry name" value="GPCRRHODOPSN"/>
</dbReference>
<dbReference type="GO" id="GO:0004984">
    <property type="term" value="F:olfactory receptor activity"/>
    <property type="evidence" value="ECO:0007669"/>
    <property type="project" value="InterPro"/>
</dbReference>
<keyword evidence="6 12" id="KW-0812">Transmembrane</keyword>
<evidence type="ECO:0000259" key="14">
    <source>
        <dbReference type="PROSITE" id="PS50262"/>
    </source>
</evidence>
<comment type="caution">
    <text evidence="15">The sequence shown here is derived from an EMBL/GenBank/DDBJ whole genome shotgun (WGS) entry which is preliminary data.</text>
</comment>
<organism evidence="15 16">
    <name type="scientific">Cnephaeus nilssonii</name>
    <name type="common">Northern bat</name>
    <name type="synonym">Eptesicus nilssonii</name>
    <dbReference type="NCBI Taxonomy" id="3371016"/>
    <lineage>
        <taxon>Eukaryota</taxon>
        <taxon>Metazoa</taxon>
        <taxon>Chordata</taxon>
        <taxon>Craniata</taxon>
        <taxon>Vertebrata</taxon>
        <taxon>Euteleostomi</taxon>
        <taxon>Mammalia</taxon>
        <taxon>Eutheria</taxon>
        <taxon>Laurasiatheria</taxon>
        <taxon>Chiroptera</taxon>
        <taxon>Yangochiroptera</taxon>
        <taxon>Vespertilionidae</taxon>
        <taxon>Cnephaeus</taxon>
    </lineage>
</organism>
<dbReference type="AlphaFoldDB" id="A0AA40HN72"/>
<protein>
    <recommendedName>
        <fullName evidence="14">G-protein coupled receptors family 1 profile domain-containing protein</fullName>
    </recommendedName>
</protein>
<keyword evidence="5" id="KW-0716">Sensory transduction</keyword>
<comment type="subcellular location">
    <subcellularLocation>
        <location evidence="3">Cell membrane</location>
        <topology evidence="3">Multi-pass membrane protein</topology>
    </subcellularLocation>
</comment>
<evidence type="ECO:0000256" key="8">
    <source>
        <dbReference type="ARBA" id="ARBA00022989"/>
    </source>
</evidence>
<evidence type="ECO:0000313" key="16">
    <source>
        <dbReference type="Proteomes" id="UP001177744"/>
    </source>
</evidence>
<keyword evidence="16" id="KW-1185">Reference proteome</keyword>
<dbReference type="SUPFAM" id="SSF81321">
    <property type="entry name" value="Family A G protein-coupled receptor-like"/>
    <property type="match status" value="2"/>
</dbReference>
<dbReference type="PRINTS" id="PR00245">
    <property type="entry name" value="OLFACTORYR"/>
</dbReference>
<feature type="transmembrane region" description="Helical" evidence="13">
    <location>
        <begin position="319"/>
        <end position="340"/>
    </location>
</feature>
<dbReference type="PANTHER" id="PTHR26453">
    <property type="entry name" value="OLFACTORY RECEPTOR"/>
    <property type="match status" value="1"/>
</dbReference>
<keyword evidence="9 12" id="KW-0297">G-protein coupled receptor</keyword>